<reference evidence="3" key="5">
    <citation type="journal article" date="2021" name="G3 (Bethesda)">
        <title>Aegilops tauschii genome assembly Aet v5.0 features greater sequence contiguity and improved annotation.</title>
        <authorList>
            <person name="Wang L."/>
            <person name="Zhu T."/>
            <person name="Rodriguez J.C."/>
            <person name="Deal K.R."/>
            <person name="Dubcovsky J."/>
            <person name="McGuire P.E."/>
            <person name="Lux T."/>
            <person name="Spannagl M."/>
            <person name="Mayer K.F.X."/>
            <person name="Baldrich P."/>
            <person name="Meyers B.C."/>
            <person name="Huo N."/>
            <person name="Gu Y.Q."/>
            <person name="Zhou H."/>
            <person name="Devos K.M."/>
            <person name="Bennetzen J.L."/>
            <person name="Unver T."/>
            <person name="Budak H."/>
            <person name="Gulick P.J."/>
            <person name="Galiba G."/>
            <person name="Kalapos B."/>
            <person name="Nelson D.R."/>
            <person name="Li P."/>
            <person name="You F.M."/>
            <person name="Luo M.C."/>
            <person name="Dvorak J."/>
        </authorList>
    </citation>
    <scope>NUCLEOTIDE SEQUENCE [LARGE SCALE GENOMIC DNA]</scope>
    <source>
        <strain evidence="3">cv. AL8/78</strain>
    </source>
</reference>
<dbReference type="Gramene" id="AET3Gv20802600.6">
    <property type="protein sequence ID" value="AET3Gv20802600.6"/>
    <property type="gene ID" value="AET3Gv20802600"/>
</dbReference>
<protein>
    <recommendedName>
        <fullName evidence="2">AAA-type ATPase N-terminal domain-containing protein</fullName>
    </recommendedName>
</protein>
<feature type="compositionally biased region" description="Low complexity" evidence="1">
    <location>
        <begin position="327"/>
        <end position="338"/>
    </location>
</feature>
<feature type="compositionally biased region" description="Basic residues" evidence="1">
    <location>
        <begin position="217"/>
        <end position="235"/>
    </location>
</feature>
<feature type="region of interest" description="Disordered" evidence="1">
    <location>
        <begin position="322"/>
        <end position="345"/>
    </location>
</feature>
<keyword evidence="4" id="KW-1185">Reference proteome</keyword>
<feature type="compositionally biased region" description="Basic residues" evidence="1">
    <location>
        <begin position="160"/>
        <end position="170"/>
    </location>
</feature>
<dbReference type="Pfam" id="PF14363">
    <property type="entry name" value="AAA_assoc"/>
    <property type="match status" value="1"/>
</dbReference>
<reference evidence="4" key="1">
    <citation type="journal article" date="2014" name="Science">
        <title>Ancient hybridizations among the ancestral genomes of bread wheat.</title>
        <authorList>
            <consortium name="International Wheat Genome Sequencing Consortium,"/>
            <person name="Marcussen T."/>
            <person name="Sandve S.R."/>
            <person name="Heier L."/>
            <person name="Spannagl M."/>
            <person name="Pfeifer M."/>
            <person name="Jakobsen K.S."/>
            <person name="Wulff B.B."/>
            <person name="Steuernagel B."/>
            <person name="Mayer K.F."/>
            <person name="Olsen O.A."/>
        </authorList>
    </citation>
    <scope>NUCLEOTIDE SEQUENCE [LARGE SCALE GENOMIC DNA]</scope>
    <source>
        <strain evidence="4">cv. AL8/78</strain>
    </source>
</reference>
<sequence>RLLPFLDPFVTIDIAAKPEEYSFSYQGKVKSSDAYAEVLAYLSAVCSREARELRAEGAGEGHGFVLSLREGQVVADDFKGVTMSWSAVAEEKTTTWRASGRCCRLTFHERHRRLVVDEYLPHVRRAGQEVMFGNRPRRLYSNKKELSYQYEGRGVELHRLRPPNHLRHPGHGPGQEADDKGRPGRLQQQQGLLPPDRQGLEARLPPPRPAGDGQVHHDRRHGQLPQVRHLRHRAHHPGDQQRPPQALHRDHRQVHHRHRGHRLLPRPHRQPRHHAAAATVSRRRRRGRLRQVARQEAQHPHAVRPAQLHRRAVVGAQRRAHHRLHHQPPGQAGPGAHPARAHGHAHRDVLLRVRGVQDAGE</sequence>
<dbReference type="Proteomes" id="UP000015105">
    <property type="component" value="Chromosome 3D"/>
</dbReference>
<reference evidence="4" key="2">
    <citation type="journal article" date="2017" name="Nat. Plants">
        <title>The Aegilops tauschii genome reveals multiple impacts of transposons.</title>
        <authorList>
            <person name="Zhao G."/>
            <person name="Zou C."/>
            <person name="Li K."/>
            <person name="Wang K."/>
            <person name="Li T."/>
            <person name="Gao L."/>
            <person name="Zhang X."/>
            <person name="Wang H."/>
            <person name="Yang Z."/>
            <person name="Liu X."/>
            <person name="Jiang W."/>
            <person name="Mao L."/>
            <person name="Kong X."/>
            <person name="Jiao Y."/>
            <person name="Jia J."/>
        </authorList>
    </citation>
    <scope>NUCLEOTIDE SEQUENCE [LARGE SCALE GENOMIC DNA]</scope>
    <source>
        <strain evidence="4">cv. AL8/78</strain>
    </source>
</reference>
<feature type="region of interest" description="Disordered" evidence="1">
    <location>
        <begin position="159"/>
        <end position="285"/>
    </location>
</feature>
<reference evidence="3" key="4">
    <citation type="submission" date="2019-03" db="UniProtKB">
        <authorList>
            <consortium name="EnsemblPlants"/>
        </authorList>
    </citation>
    <scope>IDENTIFICATION</scope>
</reference>
<dbReference type="AlphaFoldDB" id="A0A453FW60"/>
<organism evidence="3 4">
    <name type="scientific">Aegilops tauschii subsp. strangulata</name>
    <name type="common">Goatgrass</name>
    <dbReference type="NCBI Taxonomy" id="200361"/>
    <lineage>
        <taxon>Eukaryota</taxon>
        <taxon>Viridiplantae</taxon>
        <taxon>Streptophyta</taxon>
        <taxon>Embryophyta</taxon>
        <taxon>Tracheophyta</taxon>
        <taxon>Spermatophyta</taxon>
        <taxon>Magnoliopsida</taxon>
        <taxon>Liliopsida</taxon>
        <taxon>Poales</taxon>
        <taxon>Poaceae</taxon>
        <taxon>BOP clade</taxon>
        <taxon>Pooideae</taxon>
        <taxon>Triticodae</taxon>
        <taxon>Triticeae</taxon>
        <taxon>Triticinae</taxon>
        <taxon>Aegilops</taxon>
    </lineage>
</organism>
<evidence type="ECO:0000313" key="3">
    <source>
        <dbReference type="EnsemblPlants" id="AET3Gv20802600.6"/>
    </source>
</evidence>
<feature type="domain" description="AAA-type ATPase N-terminal" evidence="2">
    <location>
        <begin position="5"/>
        <end position="88"/>
    </location>
</feature>
<dbReference type="PANTHER" id="PTHR23070">
    <property type="entry name" value="BCS1 AAA-TYPE ATPASE"/>
    <property type="match status" value="1"/>
</dbReference>
<dbReference type="EnsemblPlants" id="AET3Gv20802600.6">
    <property type="protein sequence ID" value="AET3Gv20802600.6"/>
    <property type="gene ID" value="AET3Gv20802600"/>
</dbReference>
<proteinExistence type="predicted"/>
<evidence type="ECO:0000259" key="2">
    <source>
        <dbReference type="Pfam" id="PF14363"/>
    </source>
</evidence>
<name>A0A453FW60_AEGTS</name>
<feature type="compositionally biased region" description="Basic residues" evidence="1">
    <location>
        <begin position="249"/>
        <end position="285"/>
    </location>
</feature>
<reference evidence="3" key="3">
    <citation type="journal article" date="2017" name="Nature">
        <title>Genome sequence of the progenitor of the wheat D genome Aegilops tauschii.</title>
        <authorList>
            <person name="Luo M.C."/>
            <person name="Gu Y.Q."/>
            <person name="Puiu D."/>
            <person name="Wang H."/>
            <person name="Twardziok S.O."/>
            <person name="Deal K.R."/>
            <person name="Huo N."/>
            <person name="Zhu T."/>
            <person name="Wang L."/>
            <person name="Wang Y."/>
            <person name="McGuire P.E."/>
            <person name="Liu S."/>
            <person name="Long H."/>
            <person name="Ramasamy R.K."/>
            <person name="Rodriguez J.C."/>
            <person name="Van S.L."/>
            <person name="Yuan L."/>
            <person name="Wang Z."/>
            <person name="Xia Z."/>
            <person name="Xiao L."/>
            <person name="Anderson O.D."/>
            <person name="Ouyang S."/>
            <person name="Liang Y."/>
            <person name="Zimin A.V."/>
            <person name="Pertea G."/>
            <person name="Qi P."/>
            <person name="Bennetzen J.L."/>
            <person name="Dai X."/>
            <person name="Dawson M.W."/>
            <person name="Muller H.G."/>
            <person name="Kugler K."/>
            <person name="Rivarola-Duarte L."/>
            <person name="Spannagl M."/>
            <person name="Mayer K.F.X."/>
            <person name="Lu F.H."/>
            <person name="Bevan M.W."/>
            <person name="Leroy P."/>
            <person name="Li P."/>
            <person name="You F.M."/>
            <person name="Sun Q."/>
            <person name="Liu Z."/>
            <person name="Lyons E."/>
            <person name="Wicker T."/>
            <person name="Salzberg S.L."/>
            <person name="Devos K.M."/>
            <person name="Dvorak J."/>
        </authorList>
    </citation>
    <scope>NUCLEOTIDE SEQUENCE [LARGE SCALE GENOMIC DNA]</scope>
    <source>
        <strain evidence="3">cv. AL8/78</strain>
    </source>
</reference>
<accession>A0A453FW60</accession>
<dbReference type="InterPro" id="IPR025753">
    <property type="entry name" value="AAA_N_dom"/>
</dbReference>
<evidence type="ECO:0000313" key="4">
    <source>
        <dbReference type="Proteomes" id="UP000015105"/>
    </source>
</evidence>
<feature type="compositionally biased region" description="Low complexity" evidence="1">
    <location>
        <begin position="184"/>
        <end position="197"/>
    </location>
</feature>
<dbReference type="InterPro" id="IPR050747">
    <property type="entry name" value="Mitochondrial_chaperone_BCS1"/>
</dbReference>
<evidence type="ECO:0000256" key="1">
    <source>
        <dbReference type="SAM" id="MobiDB-lite"/>
    </source>
</evidence>